<name>A0A1E7FVR2_9STRA</name>
<keyword evidence="4" id="KW-0665">Pyrimidine biosynthesis</keyword>
<keyword evidence="6" id="KW-1185">Reference proteome</keyword>
<evidence type="ECO:0000256" key="4">
    <source>
        <dbReference type="ARBA" id="ARBA00022975"/>
    </source>
</evidence>
<dbReference type="SUPFAM" id="SSF51556">
    <property type="entry name" value="Metallo-dependent hydrolases"/>
    <property type="match status" value="1"/>
</dbReference>
<dbReference type="PANTHER" id="PTHR43137:SF1">
    <property type="entry name" value="DIHYDROOROTASE"/>
    <property type="match status" value="1"/>
</dbReference>
<dbReference type="CDD" id="cd01294">
    <property type="entry name" value="DHOase"/>
    <property type="match status" value="1"/>
</dbReference>
<dbReference type="UniPathway" id="UPA00070">
    <property type="reaction ID" value="UER00117"/>
</dbReference>
<dbReference type="InterPro" id="IPR004721">
    <property type="entry name" value="DHOdimr"/>
</dbReference>
<evidence type="ECO:0000256" key="2">
    <source>
        <dbReference type="ARBA" id="ARBA00022801"/>
    </source>
</evidence>
<sequence length="360" mass="40227">MSNCQLENNEKITIRHPDDFHHHCRDGPATASVLKHAYPRFRRCLMMPNLNPPVTTTKLALEYRERILSAMKSNGQDPAMFQPLMTLYLTDKTTPEEIKKAAVLKNSDGTSTIVSCKYYPAGATTNSDFGVTDIKKLYPTLEAMQEVGMMLCIHSEVTHADIFDREPVFIEEIMKPLVEDFKTLKITMEHISTKEAVDYVLNKAPSNVRASITPQHLIYNRNHMLVGGIRPHLYCLPILKAEPHRVALVGAATSGSPKFFLGTDSAPHPTYAKQSGCGCAGIFSAHCAVEIYAEVFDEAGHLDRLEDFCSSFGADHYGIPRNTDTMTLEKKSWTVPKTYEFGDDTVTPLKAGEEVKWTIL</sequence>
<dbReference type="GO" id="GO:0006207">
    <property type="term" value="P:'de novo' pyrimidine nucleobase biosynthetic process"/>
    <property type="evidence" value="ECO:0007669"/>
    <property type="project" value="TreeGrafter"/>
</dbReference>
<evidence type="ECO:0000313" key="5">
    <source>
        <dbReference type="EMBL" id="OEU22205.1"/>
    </source>
</evidence>
<dbReference type="GO" id="GO:0004151">
    <property type="term" value="F:dihydroorotase activity"/>
    <property type="evidence" value="ECO:0007669"/>
    <property type="project" value="InterPro"/>
</dbReference>
<gene>
    <name evidence="5" type="ORF">FRACYDRAFT_179359</name>
</gene>
<keyword evidence="1" id="KW-0479">Metal-binding</keyword>
<organism evidence="5 6">
    <name type="scientific">Fragilariopsis cylindrus CCMP1102</name>
    <dbReference type="NCBI Taxonomy" id="635003"/>
    <lineage>
        <taxon>Eukaryota</taxon>
        <taxon>Sar</taxon>
        <taxon>Stramenopiles</taxon>
        <taxon>Ochrophyta</taxon>
        <taxon>Bacillariophyta</taxon>
        <taxon>Bacillariophyceae</taxon>
        <taxon>Bacillariophycidae</taxon>
        <taxon>Bacillariales</taxon>
        <taxon>Bacillariaceae</taxon>
        <taxon>Fragilariopsis</taxon>
    </lineage>
</organism>
<dbReference type="OrthoDB" id="1670005at2759"/>
<dbReference type="EMBL" id="KV784353">
    <property type="protein sequence ID" value="OEU22205.1"/>
    <property type="molecule type" value="Genomic_DNA"/>
</dbReference>
<dbReference type="InterPro" id="IPR032466">
    <property type="entry name" value="Metal_Hydrolase"/>
</dbReference>
<evidence type="ECO:0000256" key="3">
    <source>
        <dbReference type="ARBA" id="ARBA00022833"/>
    </source>
</evidence>
<dbReference type="HAMAP" id="MF_00219">
    <property type="entry name" value="PyrC_classII"/>
    <property type="match status" value="1"/>
</dbReference>
<dbReference type="Proteomes" id="UP000095751">
    <property type="component" value="Unassembled WGS sequence"/>
</dbReference>
<dbReference type="PROSITE" id="PS00483">
    <property type="entry name" value="DIHYDROOROTASE_2"/>
    <property type="match status" value="1"/>
</dbReference>
<dbReference type="PIRSF" id="PIRSF001237">
    <property type="entry name" value="DHOdimr"/>
    <property type="match status" value="1"/>
</dbReference>
<dbReference type="InParanoid" id="A0A1E7FVR2"/>
<accession>A0A1E7FVR2</accession>
<dbReference type="InterPro" id="IPR002195">
    <property type="entry name" value="Dihydroorotase_CS"/>
</dbReference>
<dbReference type="FunCoup" id="A0A1E7FVR2">
    <property type="interactions" value="187"/>
</dbReference>
<dbReference type="GO" id="GO:0005737">
    <property type="term" value="C:cytoplasm"/>
    <property type="evidence" value="ECO:0007669"/>
    <property type="project" value="TreeGrafter"/>
</dbReference>
<proteinExistence type="inferred from homology"/>
<dbReference type="GO" id="GO:0046872">
    <property type="term" value="F:metal ion binding"/>
    <property type="evidence" value="ECO:0007669"/>
    <property type="project" value="UniProtKB-KW"/>
</dbReference>
<evidence type="ECO:0000313" key="6">
    <source>
        <dbReference type="Proteomes" id="UP000095751"/>
    </source>
</evidence>
<dbReference type="PANTHER" id="PTHR43137">
    <property type="entry name" value="DIHYDROOROTASE"/>
    <property type="match status" value="1"/>
</dbReference>
<keyword evidence="2" id="KW-0378">Hydrolase</keyword>
<dbReference type="NCBIfam" id="TIGR00856">
    <property type="entry name" value="pyrC_dimer"/>
    <property type="match status" value="1"/>
</dbReference>
<dbReference type="KEGG" id="fcy:FRACYDRAFT_179359"/>
<reference evidence="5 6" key="1">
    <citation type="submission" date="2016-09" db="EMBL/GenBank/DDBJ databases">
        <title>Extensive genetic diversity and differential bi-allelic expression allows diatom success in the polar Southern Ocean.</title>
        <authorList>
            <consortium name="DOE Joint Genome Institute"/>
            <person name="Mock T."/>
            <person name="Otillar R.P."/>
            <person name="Strauss J."/>
            <person name="Dupont C."/>
            <person name="Frickenhaus S."/>
            <person name="Maumus F."/>
            <person name="Mcmullan M."/>
            <person name="Sanges R."/>
            <person name="Schmutz J."/>
            <person name="Toseland A."/>
            <person name="Valas R."/>
            <person name="Veluchamy A."/>
            <person name="Ward B.J."/>
            <person name="Allen A."/>
            <person name="Barry K."/>
            <person name="Falciatore A."/>
            <person name="Ferrante M."/>
            <person name="Fortunato A.E."/>
            <person name="Gloeckner G."/>
            <person name="Gruber A."/>
            <person name="Hipkin R."/>
            <person name="Janech M."/>
            <person name="Kroth P."/>
            <person name="Leese F."/>
            <person name="Lindquist E."/>
            <person name="Lyon B.R."/>
            <person name="Martin J."/>
            <person name="Mayer C."/>
            <person name="Parker M."/>
            <person name="Quesneville H."/>
            <person name="Raymond J."/>
            <person name="Uhlig C."/>
            <person name="Valentin K.U."/>
            <person name="Worden A.Z."/>
            <person name="Armbrust E.V."/>
            <person name="Bowler C."/>
            <person name="Green B."/>
            <person name="Moulton V."/>
            <person name="Van Oosterhout C."/>
            <person name="Grigoriev I."/>
        </authorList>
    </citation>
    <scope>NUCLEOTIDE SEQUENCE [LARGE SCALE GENOMIC DNA]</scope>
    <source>
        <strain evidence="5 6">CCMP1102</strain>
    </source>
</reference>
<dbReference type="AlphaFoldDB" id="A0A1E7FVR2"/>
<dbReference type="Gene3D" id="3.20.20.140">
    <property type="entry name" value="Metal-dependent hydrolases"/>
    <property type="match status" value="1"/>
</dbReference>
<dbReference type="GO" id="GO:0044205">
    <property type="term" value="P:'de novo' UMP biosynthetic process"/>
    <property type="evidence" value="ECO:0007669"/>
    <property type="project" value="UniProtKB-UniPathway"/>
</dbReference>
<evidence type="ECO:0000256" key="1">
    <source>
        <dbReference type="ARBA" id="ARBA00022723"/>
    </source>
</evidence>
<keyword evidence="3" id="KW-0862">Zinc</keyword>
<protein>
    <submittedName>
        <fullName evidence="5">Dihydroorotase, homodimeric type</fullName>
    </submittedName>
</protein>